<dbReference type="KEGG" id="sle:sle_00590"/>
<evidence type="ECO:0000313" key="1">
    <source>
        <dbReference type="EMBL" id="CQR59521.1"/>
    </source>
</evidence>
<dbReference type="Proteomes" id="UP000035016">
    <property type="component" value="Chromosome Chromosome"/>
</dbReference>
<gene>
    <name evidence="1" type="primary">sle_00590</name>
</gene>
<accession>A0A0F7VRT8</accession>
<protein>
    <submittedName>
        <fullName evidence="1">Uncharacterized protein</fullName>
    </submittedName>
</protein>
<dbReference type="RefSeq" id="WP_029381924.1">
    <property type="nucleotide sequence ID" value="NZ_AZSD01000071.1"/>
</dbReference>
<proteinExistence type="predicted"/>
<name>A0A0F7VRT8_STRLW</name>
<sequence length="123" mass="13663">MTTYHLDLGDGRTEALESVTKLTLINTPVEIDDYVVGNYRAPVPLWGNVVLTRGDTRNEATTKWVEDVENTSTHQDVVLIAGDPADPTSRRIRLIDAWASTTYHLDEDDDPDAFAISFANITT</sequence>
<organism evidence="1 2">
    <name type="scientific">Streptomyces leeuwenhoekii</name>
    <dbReference type="NCBI Taxonomy" id="1437453"/>
    <lineage>
        <taxon>Bacteria</taxon>
        <taxon>Bacillati</taxon>
        <taxon>Actinomycetota</taxon>
        <taxon>Actinomycetes</taxon>
        <taxon>Kitasatosporales</taxon>
        <taxon>Streptomycetaceae</taxon>
        <taxon>Streptomyces</taxon>
    </lineage>
</organism>
<evidence type="ECO:0000313" key="2">
    <source>
        <dbReference type="Proteomes" id="UP000035016"/>
    </source>
</evidence>
<reference evidence="1 2" key="1">
    <citation type="submission" date="2015-02" db="EMBL/GenBank/DDBJ databases">
        <authorList>
            <person name="Gomez-Escribano P.J."/>
        </authorList>
    </citation>
    <scope>NUCLEOTIDE SEQUENCE [LARGE SCALE GENOMIC DNA]</scope>
    <source>
        <strain evidence="2">C34 (DSM 42122 / NRRL B-24963)</strain>
    </source>
</reference>
<dbReference type="EMBL" id="LN831790">
    <property type="protein sequence ID" value="CQR59521.1"/>
    <property type="molecule type" value="Genomic_DNA"/>
</dbReference>
<dbReference type="AlphaFoldDB" id="A0A0F7VRT8"/>